<dbReference type="InterPro" id="IPR022764">
    <property type="entry name" value="Peptidase_S54_rhomboid_dom"/>
</dbReference>
<name>A0A3Q8X542_9BACL</name>
<dbReference type="Gene3D" id="1.20.1540.10">
    <property type="entry name" value="Rhomboid-like"/>
    <property type="match status" value="1"/>
</dbReference>
<comment type="subcellular location">
    <subcellularLocation>
        <location evidence="1">Membrane</location>
        <topology evidence="1">Multi-pass membrane protein</topology>
    </subcellularLocation>
</comment>
<accession>A0A3Q8X542</accession>
<sequence length="202" mass="23014">MIFLRYESFRSYLRSYPVTAAIIVINILVYALDHLVFDGSLLEHGYFYSGGAYNYFSLDEPWRYVTAEFLHADLSHIFFNMFSILVFAPPLERMLGHVRYAIFYLLCGVVGHLFVAIADGQPTIGASGCIYGVFGTYLYLALFKRSLDPESRKTVYMILIFGVIFSLIGTNVSIWGHIGGLFAGVVLAYAYDWYVTLKQNRR</sequence>
<protein>
    <submittedName>
        <fullName evidence="9">Rhomboid family intramembrane serine protease</fullName>
    </submittedName>
</protein>
<feature type="transmembrane region" description="Helical" evidence="7">
    <location>
        <begin position="12"/>
        <end position="32"/>
    </location>
</feature>
<evidence type="ECO:0000259" key="8">
    <source>
        <dbReference type="Pfam" id="PF01694"/>
    </source>
</evidence>
<dbReference type="GO" id="GO:0016020">
    <property type="term" value="C:membrane"/>
    <property type="evidence" value="ECO:0007669"/>
    <property type="project" value="UniProtKB-SubCell"/>
</dbReference>
<reference evidence="10" key="1">
    <citation type="submission" date="2018-12" db="EMBL/GenBank/DDBJ databases">
        <title>Genome sequence of Peanibacillus sp.</title>
        <authorList>
            <person name="Subramani G."/>
            <person name="Srinivasan S."/>
            <person name="Kim M.K."/>
        </authorList>
    </citation>
    <scope>NUCLEOTIDE SEQUENCE [LARGE SCALE GENOMIC DNA]</scope>
    <source>
        <strain evidence="10">18JY67-1</strain>
    </source>
</reference>
<dbReference type="PANTHER" id="PTHR43731:SF14">
    <property type="entry name" value="PRESENILIN-ASSOCIATED RHOMBOID-LIKE PROTEIN, MITOCHONDRIAL"/>
    <property type="match status" value="1"/>
</dbReference>
<dbReference type="InterPro" id="IPR035952">
    <property type="entry name" value="Rhomboid-like_sf"/>
</dbReference>
<keyword evidence="5 7" id="KW-1133">Transmembrane helix</keyword>
<feature type="transmembrane region" description="Helical" evidence="7">
    <location>
        <begin position="69"/>
        <end position="88"/>
    </location>
</feature>
<dbReference type="RefSeq" id="WP_126015501.1">
    <property type="nucleotide sequence ID" value="NZ_CP034437.1"/>
</dbReference>
<dbReference type="SUPFAM" id="SSF144091">
    <property type="entry name" value="Rhomboid-like"/>
    <property type="match status" value="1"/>
</dbReference>
<organism evidence="9 10">
    <name type="scientific">Paenibacillus albus</name>
    <dbReference type="NCBI Taxonomy" id="2495582"/>
    <lineage>
        <taxon>Bacteria</taxon>
        <taxon>Bacillati</taxon>
        <taxon>Bacillota</taxon>
        <taxon>Bacilli</taxon>
        <taxon>Bacillales</taxon>
        <taxon>Paenibacillaceae</taxon>
        <taxon>Paenibacillus</taxon>
    </lineage>
</organism>
<keyword evidence="9" id="KW-0645">Protease</keyword>
<dbReference type="PANTHER" id="PTHR43731">
    <property type="entry name" value="RHOMBOID PROTEASE"/>
    <property type="match status" value="1"/>
</dbReference>
<feature type="transmembrane region" description="Helical" evidence="7">
    <location>
        <begin position="100"/>
        <end position="118"/>
    </location>
</feature>
<evidence type="ECO:0000256" key="4">
    <source>
        <dbReference type="ARBA" id="ARBA00022801"/>
    </source>
</evidence>
<feature type="transmembrane region" description="Helical" evidence="7">
    <location>
        <begin position="124"/>
        <end position="142"/>
    </location>
</feature>
<keyword evidence="4" id="KW-0378">Hydrolase</keyword>
<dbReference type="EMBL" id="CP034437">
    <property type="protein sequence ID" value="AZN40270.1"/>
    <property type="molecule type" value="Genomic_DNA"/>
</dbReference>
<keyword evidence="6 7" id="KW-0472">Membrane</keyword>
<dbReference type="Proteomes" id="UP000272528">
    <property type="component" value="Chromosome"/>
</dbReference>
<evidence type="ECO:0000256" key="3">
    <source>
        <dbReference type="ARBA" id="ARBA00022692"/>
    </source>
</evidence>
<feature type="transmembrane region" description="Helical" evidence="7">
    <location>
        <begin position="154"/>
        <end position="172"/>
    </location>
</feature>
<evidence type="ECO:0000256" key="7">
    <source>
        <dbReference type="SAM" id="Phobius"/>
    </source>
</evidence>
<evidence type="ECO:0000256" key="6">
    <source>
        <dbReference type="ARBA" id="ARBA00023136"/>
    </source>
</evidence>
<dbReference type="KEGG" id="palb:EJC50_11885"/>
<dbReference type="OrthoDB" id="9813074at2"/>
<gene>
    <name evidence="9" type="ORF">EJC50_11885</name>
</gene>
<proteinExistence type="inferred from homology"/>
<evidence type="ECO:0000256" key="2">
    <source>
        <dbReference type="ARBA" id="ARBA00009045"/>
    </source>
</evidence>
<comment type="similarity">
    <text evidence="2">Belongs to the peptidase S54 family.</text>
</comment>
<evidence type="ECO:0000313" key="9">
    <source>
        <dbReference type="EMBL" id="AZN40270.1"/>
    </source>
</evidence>
<feature type="domain" description="Peptidase S54 rhomboid" evidence="8">
    <location>
        <begin position="60"/>
        <end position="190"/>
    </location>
</feature>
<keyword evidence="10" id="KW-1185">Reference proteome</keyword>
<dbReference type="AlphaFoldDB" id="A0A3Q8X542"/>
<dbReference type="Pfam" id="PF01694">
    <property type="entry name" value="Rhomboid"/>
    <property type="match status" value="1"/>
</dbReference>
<evidence type="ECO:0000256" key="1">
    <source>
        <dbReference type="ARBA" id="ARBA00004141"/>
    </source>
</evidence>
<keyword evidence="3 7" id="KW-0812">Transmembrane</keyword>
<evidence type="ECO:0000313" key="10">
    <source>
        <dbReference type="Proteomes" id="UP000272528"/>
    </source>
</evidence>
<feature type="transmembrane region" description="Helical" evidence="7">
    <location>
        <begin position="178"/>
        <end position="197"/>
    </location>
</feature>
<evidence type="ECO:0000256" key="5">
    <source>
        <dbReference type="ARBA" id="ARBA00022989"/>
    </source>
</evidence>
<dbReference type="InterPro" id="IPR050925">
    <property type="entry name" value="Rhomboid_protease_S54"/>
</dbReference>
<dbReference type="GO" id="GO:0004252">
    <property type="term" value="F:serine-type endopeptidase activity"/>
    <property type="evidence" value="ECO:0007669"/>
    <property type="project" value="InterPro"/>
</dbReference>
<dbReference type="GO" id="GO:0006508">
    <property type="term" value="P:proteolysis"/>
    <property type="evidence" value="ECO:0007669"/>
    <property type="project" value="UniProtKB-KW"/>
</dbReference>